<protein>
    <submittedName>
        <fullName evidence="1">Uncharacterized protein</fullName>
    </submittedName>
</protein>
<evidence type="ECO:0000313" key="1">
    <source>
        <dbReference type="EMBL" id="CAB4151236.1"/>
    </source>
</evidence>
<accession>A0A6J5N1X6</accession>
<dbReference type="EMBL" id="LR796558">
    <property type="protein sequence ID" value="CAB4151236.1"/>
    <property type="molecule type" value="Genomic_DNA"/>
</dbReference>
<gene>
    <name evidence="1" type="ORF">UFOVP592_6</name>
</gene>
<proteinExistence type="predicted"/>
<name>A0A6J5N1X6_9CAUD</name>
<reference evidence="1" key="1">
    <citation type="submission" date="2020-04" db="EMBL/GenBank/DDBJ databases">
        <authorList>
            <person name="Chiriac C."/>
            <person name="Salcher M."/>
            <person name="Ghai R."/>
            <person name="Kavagutti S V."/>
        </authorList>
    </citation>
    <scope>NUCLEOTIDE SEQUENCE</scope>
</reference>
<sequence>MKQEDLNLLRIQRSIELAKKHSQEFGLNITKDKGDVLVLALMFLLAELTP</sequence>
<organism evidence="1">
    <name type="scientific">uncultured Caudovirales phage</name>
    <dbReference type="NCBI Taxonomy" id="2100421"/>
    <lineage>
        <taxon>Viruses</taxon>
        <taxon>Duplodnaviria</taxon>
        <taxon>Heunggongvirae</taxon>
        <taxon>Uroviricota</taxon>
        <taxon>Caudoviricetes</taxon>
        <taxon>Peduoviridae</taxon>
        <taxon>Maltschvirus</taxon>
        <taxon>Maltschvirus maltsch</taxon>
    </lineage>
</organism>